<reference evidence="1 2" key="1">
    <citation type="submission" date="2013-09" db="EMBL/GenBank/DDBJ databases">
        <title>Corchorus capsularis genome sequencing.</title>
        <authorList>
            <person name="Alam M."/>
            <person name="Haque M.S."/>
            <person name="Islam M.S."/>
            <person name="Emdad E.M."/>
            <person name="Islam M.M."/>
            <person name="Ahmed B."/>
            <person name="Halim A."/>
            <person name="Hossen Q.M.M."/>
            <person name="Hossain M.Z."/>
            <person name="Ahmed R."/>
            <person name="Khan M.M."/>
            <person name="Islam R."/>
            <person name="Rashid M.M."/>
            <person name="Khan S.A."/>
            <person name="Rahman M.S."/>
            <person name="Alam M."/>
        </authorList>
    </citation>
    <scope>NUCLEOTIDE SEQUENCE [LARGE SCALE GENOMIC DNA]</scope>
    <source>
        <strain evidence="2">cv. CVL-1</strain>
        <tissue evidence="1">Whole seedling</tissue>
    </source>
</reference>
<evidence type="ECO:0000313" key="2">
    <source>
        <dbReference type="Proteomes" id="UP000188268"/>
    </source>
</evidence>
<protein>
    <submittedName>
        <fullName evidence="1">Uncharacterized protein</fullName>
    </submittedName>
</protein>
<dbReference type="Proteomes" id="UP000188268">
    <property type="component" value="Unassembled WGS sequence"/>
</dbReference>
<name>A0A1R3GT27_COCAP</name>
<keyword evidence="2" id="KW-1185">Reference proteome</keyword>
<dbReference type="Gramene" id="OMO61275">
    <property type="protein sequence ID" value="OMO61275"/>
    <property type="gene ID" value="CCACVL1_23629"/>
</dbReference>
<organism evidence="1 2">
    <name type="scientific">Corchorus capsularis</name>
    <name type="common">Jute</name>
    <dbReference type="NCBI Taxonomy" id="210143"/>
    <lineage>
        <taxon>Eukaryota</taxon>
        <taxon>Viridiplantae</taxon>
        <taxon>Streptophyta</taxon>
        <taxon>Embryophyta</taxon>
        <taxon>Tracheophyta</taxon>
        <taxon>Spermatophyta</taxon>
        <taxon>Magnoliopsida</taxon>
        <taxon>eudicotyledons</taxon>
        <taxon>Gunneridae</taxon>
        <taxon>Pentapetalae</taxon>
        <taxon>rosids</taxon>
        <taxon>malvids</taxon>
        <taxon>Malvales</taxon>
        <taxon>Malvaceae</taxon>
        <taxon>Grewioideae</taxon>
        <taxon>Apeibeae</taxon>
        <taxon>Corchorus</taxon>
    </lineage>
</organism>
<gene>
    <name evidence="1" type="ORF">CCACVL1_23629</name>
</gene>
<accession>A0A1R3GT27</accession>
<proteinExistence type="predicted"/>
<dbReference type="EMBL" id="AWWV01013524">
    <property type="protein sequence ID" value="OMO61275.1"/>
    <property type="molecule type" value="Genomic_DNA"/>
</dbReference>
<sequence length="28" mass="3233">MTRSPKISRFDRLRPAASHSSLSEELLF</sequence>
<evidence type="ECO:0000313" key="1">
    <source>
        <dbReference type="EMBL" id="OMO61275.1"/>
    </source>
</evidence>
<dbReference type="AlphaFoldDB" id="A0A1R3GT27"/>
<comment type="caution">
    <text evidence="1">The sequence shown here is derived from an EMBL/GenBank/DDBJ whole genome shotgun (WGS) entry which is preliminary data.</text>
</comment>